<dbReference type="AlphaFoldDB" id="A0A8H5M0H6"/>
<organism evidence="1 2">
    <name type="scientific">Tricholomella constricta</name>
    <dbReference type="NCBI Taxonomy" id="117010"/>
    <lineage>
        <taxon>Eukaryota</taxon>
        <taxon>Fungi</taxon>
        <taxon>Dikarya</taxon>
        <taxon>Basidiomycota</taxon>
        <taxon>Agaricomycotina</taxon>
        <taxon>Agaricomycetes</taxon>
        <taxon>Agaricomycetidae</taxon>
        <taxon>Agaricales</taxon>
        <taxon>Tricholomatineae</taxon>
        <taxon>Lyophyllaceae</taxon>
        <taxon>Tricholomella</taxon>
    </lineage>
</organism>
<evidence type="ECO:0000313" key="2">
    <source>
        <dbReference type="Proteomes" id="UP000565441"/>
    </source>
</evidence>
<reference evidence="1 2" key="1">
    <citation type="journal article" date="2020" name="ISME J.">
        <title>Uncovering the hidden diversity of litter-decomposition mechanisms in mushroom-forming fungi.</title>
        <authorList>
            <person name="Floudas D."/>
            <person name="Bentzer J."/>
            <person name="Ahren D."/>
            <person name="Johansson T."/>
            <person name="Persson P."/>
            <person name="Tunlid A."/>
        </authorList>
    </citation>
    <scope>NUCLEOTIDE SEQUENCE [LARGE SCALE GENOMIC DNA]</scope>
    <source>
        <strain evidence="1 2">CBS 661.87</strain>
    </source>
</reference>
<protein>
    <submittedName>
        <fullName evidence="1">Uncharacterized protein</fullName>
    </submittedName>
</protein>
<dbReference type="OrthoDB" id="3000912at2759"/>
<comment type="caution">
    <text evidence="1">The sequence shown here is derived from an EMBL/GenBank/DDBJ whole genome shotgun (WGS) entry which is preliminary data.</text>
</comment>
<gene>
    <name evidence="1" type="ORF">D9615_007653</name>
</gene>
<accession>A0A8H5M0H6</accession>
<sequence>MTMKRTILVYTTQYLPREHEAALLHRLNHPTGQDNRQNQYHFDLANVNAIGMPLDNIVSLHLEKSTVANSADATDSDIQGSLIIVADDGVLPASHPQTVLIVKVLDGAEGRYTGEGAGDRFQSIRVLSSSTAFILSTIASGQHGWEDYWKVAQANGGHFPGE</sequence>
<name>A0A8H5M0H6_9AGAR</name>
<dbReference type="EMBL" id="JAACJP010000030">
    <property type="protein sequence ID" value="KAF5376149.1"/>
    <property type="molecule type" value="Genomic_DNA"/>
</dbReference>
<keyword evidence="2" id="KW-1185">Reference proteome</keyword>
<dbReference type="Proteomes" id="UP000565441">
    <property type="component" value="Unassembled WGS sequence"/>
</dbReference>
<evidence type="ECO:0000313" key="1">
    <source>
        <dbReference type="EMBL" id="KAF5376149.1"/>
    </source>
</evidence>
<proteinExistence type="predicted"/>